<organism evidence="2 3">
    <name type="scientific">Corynebacterium urealyticum</name>
    <dbReference type="NCBI Taxonomy" id="43771"/>
    <lineage>
        <taxon>Bacteria</taxon>
        <taxon>Bacillati</taxon>
        <taxon>Actinomycetota</taxon>
        <taxon>Actinomycetes</taxon>
        <taxon>Mycobacteriales</taxon>
        <taxon>Corynebacteriaceae</taxon>
        <taxon>Corynebacterium</taxon>
    </lineage>
</organism>
<accession>A0A5D4FXY6</accession>
<comment type="caution">
    <text evidence="2">The sequence shown here is derived from an EMBL/GenBank/DDBJ whole genome shotgun (WGS) entry which is preliminary data.</text>
</comment>
<proteinExistence type="predicted"/>
<name>A0A5D4FXY6_9CORY</name>
<dbReference type="AlphaFoldDB" id="A0A5D4FXY6"/>
<evidence type="ECO:0000313" key="2">
    <source>
        <dbReference type="EMBL" id="TYR20602.1"/>
    </source>
</evidence>
<sequence>MGFLENIAQALDVEGIESRANDGTLFVPVSAEVEIQFELIEGVAGVSTPAANVFVALADVTDEDEDFDAALVGVVFTPEAAVEAVNRHMATDEVITVLNELLDGQDPRVEDLEFEQDDYDPLVLRANLSANSKVTVKISEGQGAPTAAVSFVVLPDSVFDLAENIAAEILVDEEDEQDPAKLDMLDATLDELRTQYQEVLDLGVFEDFNQLFDVLAYVSQQAEDWEDLLVTLDDGSEDPFFEWVEVEDGDVEDDDADDVAADGEDGDVTADGEER</sequence>
<evidence type="ECO:0000256" key="1">
    <source>
        <dbReference type="SAM" id="MobiDB-lite"/>
    </source>
</evidence>
<dbReference type="EMBL" id="VSZI01000001">
    <property type="protein sequence ID" value="TYR20602.1"/>
    <property type="molecule type" value="Genomic_DNA"/>
</dbReference>
<dbReference type="Proteomes" id="UP000324726">
    <property type="component" value="Unassembled WGS sequence"/>
</dbReference>
<gene>
    <name evidence="2" type="ORF">FYJ87_06600</name>
</gene>
<reference evidence="2 3" key="1">
    <citation type="submission" date="2019-08" db="EMBL/GenBank/DDBJ databases">
        <title>Draft genome of C. urealyticum strain VH4248.</title>
        <authorList>
            <person name="Navas J."/>
        </authorList>
    </citation>
    <scope>NUCLEOTIDE SEQUENCE [LARGE SCALE GENOMIC DNA]</scope>
    <source>
        <strain evidence="2 3">VH4248</strain>
    </source>
</reference>
<feature type="region of interest" description="Disordered" evidence="1">
    <location>
        <begin position="246"/>
        <end position="275"/>
    </location>
</feature>
<evidence type="ECO:0000313" key="3">
    <source>
        <dbReference type="Proteomes" id="UP000324726"/>
    </source>
</evidence>
<protein>
    <submittedName>
        <fullName evidence="2">Uncharacterized protein</fullName>
    </submittedName>
</protein>
<dbReference type="RefSeq" id="WP_070757419.1">
    <property type="nucleotide sequence ID" value="NZ_VSZI01000001.1"/>
</dbReference>